<sequence length="342" mass="38211">MVFPASSSGNPMLSLKVALISTGVLSLAVILKLSVLPVLVTDFAVSELAIMYSSVISWLQPPYLYLVINCIIISILASSKLQLQKPDQEQQVPLPPADIIVPPVQVTEEEEEEEDIAVRVRSAAYANEAVVASDRYGDYEYLDVEDKTVIVEEYCAVGSGDVYESEVNKAAPSRSDSIEFLIEKDQNKEKPLVSARLGRRKSLKASPEGGGKAAALRVSKPKRHDTLEATWKTITDGRPMPLARHLQKSDAWDSHVRRENAPPPKMMTMKKYETFNDSISSRSEKLSRSPHGSGKLRKEPSLSQDELNKRVEAFINKFNEEMRLQRQRSLDQYQQMTGRGAY</sequence>
<gene>
    <name evidence="4" type="ORF">D5086_0000006670</name>
</gene>
<keyword evidence="2" id="KW-0472">Membrane</keyword>
<dbReference type="Pfam" id="PF14364">
    <property type="entry name" value="DUF4408"/>
    <property type="match status" value="1"/>
</dbReference>
<evidence type="ECO:0000313" key="4">
    <source>
        <dbReference type="EMBL" id="TKS18184.1"/>
    </source>
</evidence>
<dbReference type="PANTHER" id="PTHR33098">
    <property type="entry name" value="COTTON FIBER (DUF761)"/>
    <property type="match status" value="1"/>
</dbReference>
<comment type="caution">
    <text evidence="4">The sequence shown here is derived from an EMBL/GenBank/DDBJ whole genome shotgun (WGS) entry which is preliminary data.</text>
</comment>
<name>A0A4U5R3D4_POPAL</name>
<feature type="compositionally biased region" description="Basic and acidic residues" evidence="1">
    <location>
        <begin position="247"/>
        <end position="260"/>
    </location>
</feature>
<dbReference type="InterPro" id="IPR025520">
    <property type="entry name" value="DUF4408"/>
</dbReference>
<keyword evidence="2" id="KW-0812">Transmembrane</keyword>
<feature type="compositionally biased region" description="Basic and acidic residues" evidence="1">
    <location>
        <begin position="296"/>
        <end position="306"/>
    </location>
</feature>
<evidence type="ECO:0000259" key="3">
    <source>
        <dbReference type="Pfam" id="PF14364"/>
    </source>
</evidence>
<feature type="region of interest" description="Disordered" evidence="1">
    <location>
        <begin position="277"/>
        <end position="306"/>
    </location>
</feature>
<evidence type="ECO:0000256" key="2">
    <source>
        <dbReference type="SAM" id="Phobius"/>
    </source>
</evidence>
<dbReference type="EMBL" id="RCHU01000013">
    <property type="protein sequence ID" value="TKS18184.1"/>
    <property type="molecule type" value="Genomic_DNA"/>
</dbReference>
<feature type="region of interest" description="Disordered" evidence="1">
    <location>
        <begin position="200"/>
        <end position="219"/>
    </location>
</feature>
<protein>
    <recommendedName>
        <fullName evidence="3">DUF4408 domain-containing protein</fullName>
    </recommendedName>
</protein>
<proteinExistence type="predicted"/>
<feature type="domain" description="DUF4408" evidence="3">
    <location>
        <begin position="50"/>
        <end position="81"/>
    </location>
</feature>
<dbReference type="AlphaFoldDB" id="A0A4U5R3D4"/>
<keyword evidence="2" id="KW-1133">Transmembrane helix</keyword>
<feature type="region of interest" description="Disordered" evidence="1">
    <location>
        <begin position="246"/>
        <end position="265"/>
    </location>
</feature>
<dbReference type="Pfam" id="PF05553">
    <property type="entry name" value="DUF761"/>
    <property type="match status" value="1"/>
</dbReference>
<organism evidence="4">
    <name type="scientific">Populus alba</name>
    <name type="common">White poplar</name>
    <dbReference type="NCBI Taxonomy" id="43335"/>
    <lineage>
        <taxon>Eukaryota</taxon>
        <taxon>Viridiplantae</taxon>
        <taxon>Streptophyta</taxon>
        <taxon>Embryophyta</taxon>
        <taxon>Tracheophyta</taxon>
        <taxon>Spermatophyta</taxon>
        <taxon>Magnoliopsida</taxon>
        <taxon>eudicotyledons</taxon>
        <taxon>Gunneridae</taxon>
        <taxon>Pentapetalae</taxon>
        <taxon>rosids</taxon>
        <taxon>fabids</taxon>
        <taxon>Malpighiales</taxon>
        <taxon>Salicaceae</taxon>
        <taxon>Saliceae</taxon>
        <taxon>Populus</taxon>
    </lineage>
</organism>
<feature type="transmembrane region" description="Helical" evidence="2">
    <location>
        <begin position="12"/>
        <end position="31"/>
    </location>
</feature>
<feature type="transmembrane region" description="Helical" evidence="2">
    <location>
        <begin position="63"/>
        <end position="81"/>
    </location>
</feature>
<evidence type="ECO:0000256" key="1">
    <source>
        <dbReference type="SAM" id="MobiDB-lite"/>
    </source>
</evidence>
<dbReference type="InterPro" id="IPR008480">
    <property type="entry name" value="DUF761_pln"/>
</dbReference>
<accession>A0A4U5R3D4</accession>
<dbReference type="PANTHER" id="PTHR33098:SF117">
    <property type="entry name" value="COTTON FIBER (DUF761)"/>
    <property type="match status" value="1"/>
</dbReference>
<dbReference type="STRING" id="43335.A0A4U5R3D4"/>
<reference evidence="4" key="1">
    <citation type="submission" date="2018-10" db="EMBL/GenBank/DDBJ databases">
        <title>Population genomic analysis revealed the cold adaptation of white poplar.</title>
        <authorList>
            <person name="Liu Y.-J."/>
        </authorList>
    </citation>
    <scope>NUCLEOTIDE SEQUENCE [LARGE SCALE GENOMIC DNA]</scope>
    <source>
        <strain evidence="4">PAL-ZL1</strain>
    </source>
</reference>